<dbReference type="Gene3D" id="3.30.310.70">
    <property type="entry name" value="TT1751-like domain"/>
    <property type="match status" value="1"/>
</dbReference>
<evidence type="ECO:0000256" key="1">
    <source>
        <dbReference type="SAM" id="SignalP"/>
    </source>
</evidence>
<dbReference type="Pfam" id="PF03625">
    <property type="entry name" value="DUF302"/>
    <property type="match status" value="1"/>
</dbReference>
<keyword evidence="1" id="KW-0732">Signal</keyword>
<name>A0A317CGY2_9GAMM</name>
<evidence type="ECO:0000313" key="4">
    <source>
        <dbReference type="Proteomes" id="UP000245539"/>
    </source>
</evidence>
<dbReference type="AlphaFoldDB" id="A0A317CGY2"/>
<accession>A0A317CGY2</accession>
<evidence type="ECO:0000313" key="3">
    <source>
        <dbReference type="EMBL" id="PWQ97816.1"/>
    </source>
</evidence>
<evidence type="ECO:0000259" key="2">
    <source>
        <dbReference type="Pfam" id="PF03625"/>
    </source>
</evidence>
<organism evidence="3 4">
    <name type="scientific">Leucothrix pacifica</name>
    <dbReference type="NCBI Taxonomy" id="1247513"/>
    <lineage>
        <taxon>Bacteria</taxon>
        <taxon>Pseudomonadati</taxon>
        <taxon>Pseudomonadota</taxon>
        <taxon>Gammaproteobacteria</taxon>
        <taxon>Thiotrichales</taxon>
        <taxon>Thiotrichaceae</taxon>
        <taxon>Leucothrix</taxon>
    </lineage>
</organism>
<dbReference type="Proteomes" id="UP000245539">
    <property type="component" value="Unassembled WGS sequence"/>
</dbReference>
<dbReference type="InterPro" id="IPR035923">
    <property type="entry name" value="TT1751-like_sf"/>
</dbReference>
<gene>
    <name evidence="3" type="ORF">DKW60_09490</name>
</gene>
<keyword evidence="4" id="KW-1185">Reference proteome</keyword>
<sequence>MTIAMNKLLITFLYTLATAICVVSNTAVATEDILTARTSSDFESTLEKSKLVLEEHNFTVAHVQRCDGGLRQMGYHTDNYKIIFFGRLEEVREVTRAHPELMPFLPLKLAVFAEKDETLLSIVNPTSILAMMPALEKELQPLFSKWEKELRQVLAEFQ</sequence>
<feature type="signal peptide" evidence="1">
    <location>
        <begin position="1"/>
        <end position="29"/>
    </location>
</feature>
<dbReference type="OrthoDB" id="8561404at2"/>
<feature type="domain" description="DUF302" evidence="2">
    <location>
        <begin position="70"/>
        <end position="125"/>
    </location>
</feature>
<proteinExistence type="predicted"/>
<feature type="chain" id="PRO_5016392006" description="DUF302 domain-containing protein" evidence="1">
    <location>
        <begin position="30"/>
        <end position="158"/>
    </location>
</feature>
<protein>
    <recommendedName>
        <fullName evidence="2">DUF302 domain-containing protein</fullName>
    </recommendedName>
</protein>
<dbReference type="InterPro" id="IPR005180">
    <property type="entry name" value="DUF302"/>
</dbReference>
<dbReference type="CDD" id="cd14797">
    <property type="entry name" value="DUF302"/>
    <property type="match status" value="1"/>
</dbReference>
<comment type="caution">
    <text evidence="3">The sequence shown here is derived from an EMBL/GenBank/DDBJ whole genome shotgun (WGS) entry which is preliminary data.</text>
</comment>
<dbReference type="SUPFAM" id="SSF103247">
    <property type="entry name" value="TT1751-like"/>
    <property type="match status" value="1"/>
</dbReference>
<dbReference type="EMBL" id="QGKM01000022">
    <property type="protein sequence ID" value="PWQ97816.1"/>
    <property type="molecule type" value="Genomic_DNA"/>
</dbReference>
<dbReference type="PANTHER" id="PTHR38342:SF1">
    <property type="entry name" value="SLR5037 PROTEIN"/>
    <property type="match status" value="1"/>
</dbReference>
<reference evidence="3 4" key="1">
    <citation type="submission" date="2018-05" db="EMBL/GenBank/DDBJ databases">
        <title>Leucothrix arctica sp. nov., isolated from Arctic seawater.</title>
        <authorList>
            <person name="Choi A."/>
            <person name="Baek K."/>
        </authorList>
    </citation>
    <scope>NUCLEOTIDE SEQUENCE [LARGE SCALE GENOMIC DNA]</scope>
    <source>
        <strain evidence="3 4">JCM 18388</strain>
    </source>
</reference>
<dbReference type="PANTHER" id="PTHR38342">
    <property type="entry name" value="SLR5037 PROTEIN"/>
    <property type="match status" value="1"/>
</dbReference>